<dbReference type="KEGG" id="hhg:XM38_004210"/>
<dbReference type="AlphaFoldDB" id="A0A1Z3HGS4"/>
<dbReference type="EMBL" id="CP021983">
    <property type="protein sequence ID" value="ASC69494.1"/>
    <property type="molecule type" value="Genomic_DNA"/>
</dbReference>
<dbReference type="SUPFAM" id="SSF143422">
    <property type="entry name" value="Transposase IS200-like"/>
    <property type="match status" value="1"/>
</dbReference>
<dbReference type="InterPro" id="IPR036515">
    <property type="entry name" value="Transposase_17_sf"/>
</dbReference>
<dbReference type="GO" id="GO:0003677">
    <property type="term" value="F:DNA binding"/>
    <property type="evidence" value="ECO:0007669"/>
    <property type="project" value="InterPro"/>
</dbReference>
<keyword evidence="2" id="KW-1185">Reference proteome</keyword>
<dbReference type="GO" id="GO:0004803">
    <property type="term" value="F:transposase activity"/>
    <property type="evidence" value="ECO:0007669"/>
    <property type="project" value="InterPro"/>
</dbReference>
<dbReference type="Proteomes" id="UP000191901">
    <property type="component" value="Chromosome"/>
</dbReference>
<evidence type="ECO:0008006" key="3">
    <source>
        <dbReference type="Google" id="ProtNLM"/>
    </source>
</evidence>
<sequence length="68" mass="7866">MRYRRAKTSGATYFFTVVTHQRQSLFDNDSTIGLLRQAFRSVKAESPFTIDGHRHFARSPPLHLDTAR</sequence>
<protein>
    <recommendedName>
        <fullName evidence="3">Transposase</fullName>
    </recommendedName>
</protein>
<proteinExistence type="predicted"/>
<evidence type="ECO:0000313" key="2">
    <source>
        <dbReference type="Proteomes" id="UP000191901"/>
    </source>
</evidence>
<dbReference type="GO" id="GO:0006313">
    <property type="term" value="P:DNA transposition"/>
    <property type="evidence" value="ECO:0007669"/>
    <property type="project" value="InterPro"/>
</dbReference>
<accession>A0A1Z3HGS4</accession>
<evidence type="ECO:0000313" key="1">
    <source>
        <dbReference type="EMBL" id="ASC69494.1"/>
    </source>
</evidence>
<organism evidence="1 2">
    <name type="scientific">Halomicronema hongdechloris C2206</name>
    <dbReference type="NCBI Taxonomy" id="1641165"/>
    <lineage>
        <taxon>Bacteria</taxon>
        <taxon>Bacillati</taxon>
        <taxon>Cyanobacteriota</taxon>
        <taxon>Cyanophyceae</taxon>
        <taxon>Nodosilineales</taxon>
        <taxon>Nodosilineaceae</taxon>
        <taxon>Halomicronema</taxon>
    </lineage>
</organism>
<dbReference type="Gene3D" id="3.30.70.1290">
    <property type="entry name" value="Transposase IS200-like"/>
    <property type="match status" value="1"/>
</dbReference>
<gene>
    <name evidence="1" type="ORF">XM38_004210</name>
</gene>
<dbReference type="RefSeq" id="WP_187329233.1">
    <property type="nucleotide sequence ID" value="NZ_CP021983.2"/>
</dbReference>
<name>A0A1Z3HGS4_9CYAN</name>
<reference evidence="1 2" key="1">
    <citation type="journal article" date="2016" name="Biochim. Biophys. Acta">
        <title>Characterization of red-shifted phycobilisomes isolated from the chlorophyll f-containing cyanobacterium Halomicronema hongdechloris.</title>
        <authorList>
            <person name="Li Y."/>
            <person name="Lin Y."/>
            <person name="Garvey C.J."/>
            <person name="Birch D."/>
            <person name="Corkery R.W."/>
            <person name="Loughlin P.C."/>
            <person name="Scheer H."/>
            <person name="Willows R.D."/>
            <person name="Chen M."/>
        </authorList>
    </citation>
    <scope>NUCLEOTIDE SEQUENCE [LARGE SCALE GENOMIC DNA]</scope>
    <source>
        <strain evidence="1 2">C2206</strain>
    </source>
</reference>